<proteinExistence type="predicted"/>
<comment type="caution">
    <text evidence="1">The sequence shown here is derived from an EMBL/GenBank/DDBJ whole genome shotgun (WGS) entry which is preliminary data.</text>
</comment>
<organism evidence="1 2">
    <name type="scientific">Trichinella zimbabwensis</name>
    <dbReference type="NCBI Taxonomy" id="268475"/>
    <lineage>
        <taxon>Eukaryota</taxon>
        <taxon>Metazoa</taxon>
        <taxon>Ecdysozoa</taxon>
        <taxon>Nematoda</taxon>
        <taxon>Enoplea</taxon>
        <taxon>Dorylaimia</taxon>
        <taxon>Trichinellida</taxon>
        <taxon>Trichinellidae</taxon>
        <taxon>Trichinella</taxon>
    </lineage>
</organism>
<protein>
    <submittedName>
        <fullName evidence="1">Uncharacterized protein</fullName>
    </submittedName>
</protein>
<evidence type="ECO:0000313" key="2">
    <source>
        <dbReference type="Proteomes" id="UP000055024"/>
    </source>
</evidence>
<name>A0A0V1H5I4_9BILA</name>
<dbReference type="AlphaFoldDB" id="A0A0V1H5I4"/>
<keyword evidence="2" id="KW-1185">Reference proteome</keyword>
<sequence>MSSWFENLPTNAFPTIPKAWNDVHSKNYFVAENLFNLASLFHGRTFAAERPQVAHPCFRETLNRSQFQTIPTHAERRQHVSSETTKQIILNMYIDDFVLISDSVEEAKNFSKEPTSLFMKRVFNLTGVMGHKGELPSENDLDSTCQLWLGFDTLGVQWDSKSD</sequence>
<dbReference type="EMBL" id="JYDP01000128">
    <property type="protein sequence ID" value="KRZ05966.1"/>
    <property type="molecule type" value="Genomic_DNA"/>
</dbReference>
<reference evidence="1 2" key="1">
    <citation type="submission" date="2015-01" db="EMBL/GenBank/DDBJ databases">
        <title>Evolution of Trichinella species and genotypes.</title>
        <authorList>
            <person name="Korhonen P.K."/>
            <person name="Edoardo P."/>
            <person name="Giuseppe L.R."/>
            <person name="Gasser R.B."/>
        </authorList>
    </citation>
    <scope>NUCLEOTIDE SEQUENCE [LARGE SCALE GENOMIC DNA]</scope>
    <source>
        <strain evidence="1">ISS1029</strain>
    </source>
</reference>
<gene>
    <name evidence="1" type="ORF">T11_18130</name>
</gene>
<dbReference type="Proteomes" id="UP000055024">
    <property type="component" value="Unassembled WGS sequence"/>
</dbReference>
<dbReference type="OrthoDB" id="5934538at2759"/>
<evidence type="ECO:0000313" key="1">
    <source>
        <dbReference type="EMBL" id="KRZ05966.1"/>
    </source>
</evidence>
<accession>A0A0V1H5I4</accession>